<sequence length="259" mass="28998">MKISASPRRVAGDGGEPARTTRTPAYQLIVRELLSEIQEGQWAVGERLPTEAELCERFQVSRFTVRAALAELEADGVISRRARIGTVVTAAARRANYAVSVGSLSELLKFLDSTQVRVLKREDVIASRDLAQELGCAVGERWVRLQAVRTPEHGQLPVSWTEYFLRPRFKSVIPKVGQKPGPVYELIAKRFGVSFDDIDQEIGATELPADIAAKLDARPLMPALRVLHRFISRTEGVLYCTFSLYPADRFRYVQKLRST</sequence>
<dbReference type="Pfam" id="PF00392">
    <property type="entry name" value="GntR"/>
    <property type="match status" value="1"/>
</dbReference>
<keyword evidence="1" id="KW-0805">Transcription regulation</keyword>
<dbReference type="PROSITE" id="PS50949">
    <property type="entry name" value="HTH_GNTR"/>
    <property type="match status" value="1"/>
</dbReference>
<dbReference type="Gene3D" id="3.40.1410.10">
    <property type="entry name" value="Chorismate lyase-like"/>
    <property type="match status" value="1"/>
</dbReference>
<dbReference type="Proteomes" id="UP000318405">
    <property type="component" value="Unassembled WGS sequence"/>
</dbReference>
<dbReference type="SMART" id="SM00866">
    <property type="entry name" value="UTRA"/>
    <property type="match status" value="1"/>
</dbReference>
<dbReference type="InterPro" id="IPR050679">
    <property type="entry name" value="Bact_HTH_transcr_reg"/>
</dbReference>
<name>A0A556A7P6_9BURK</name>
<dbReference type="GO" id="GO:0003700">
    <property type="term" value="F:DNA-binding transcription factor activity"/>
    <property type="evidence" value="ECO:0007669"/>
    <property type="project" value="InterPro"/>
</dbReference>
<evidence type="ECO:0000256" key="3">
    <source>
        <dbReference type="ARBA" id="ARBA00023163"/>
    </source>
</evidence>
<dbReference type="InterPro" id="IPR036390">
    <property type="entry name" value="WH_DNA-bd_sf"/>
</dbReference>
<evidence type="ECO:0000313" key="6">
    <source>
        <dbReference type="EMBL" id="TSH88916.1"/>
    </source>
</evidence>
<dbReference type="PANTHER" id="PTHR44846">
    <property type="entry name" value="MANNOSYL-D-GLYCERATE TRANSPORT/METABOLISM SYSTEM REPRESSOR MNGR-RELATED"/>
    <property type="match status" value="1"/>
</dbReference>
<dbReference type="PRINTS" id="PR00035">
    <property type="entry name" value="HTHGNTR"/>
</dbReference>
<dbReference type="SMART" id="SM00345">
    <property type="entry name" value="HTH_GNTR"/>
    <property type="match status" value="1"/>
</dbReference>
<dbReference type="OrthoDB" id="7363114at2"/>
<evidence type="ECO:0000256" key="2">
    <source>
        <dbReference type="ARBA" id="ARBA00023125"/>
    </source>
</evidence>
<dbReference type="Pfam" id="PF07702">
    <property type="entry name" value="UTRA"/>
    <property type="match status" value="1"/>
</dbReference>
<dbReference type="InterPro" id="IPR000524">
    <property type="entry name" value="Tscrpt_reg_HTH_GntR"/>
</dbReference>
<dbReference type="InterPro" id="IPR011663">
    <property type="entry name" value="UTRA"/>
</dbReference>
<keyword evidence="3" id="KW-0804">Transcription</keyword>
<dbReference type="PANTHER" id="PTHR44846:SF1">
    <property type="entry name" value="MANNOSYL-D-GLYCERATE TRANSPORT_METABOLISM SYSTEM REPRESSOR MNGR-RELATED"/>
    <property type="match status" value="1"/>
</dbReference>
<keyword evidence="7" id="KW-1185">Reference proteome</keyword>
<evidence type="ECO:0000256" key="1">
    <source>
        <dbReference type="ARBA" id="ARBA00023015"/>
    </source>
</evidence>
<dbReference type="InterPro" id="IPR036388">
    <property type="entry name" value="WH-like_DNA-bd_sf"/>
</dbReference>
<feature type="region of interest" description="Disordered" evidence="4">
    <location>
        <begin position="1"/>
        <end position="21"/>
    </location>
</feature>
<feature type="domain" description="HTH gntR-type" evidence="5">
    <location>
        <begin position="23"/>
        <end position="91"/>
    </location>
</feature>
<gene>
    <name evidence="6" type="ORF">FOZ76_25120</name>
</gene>
<evidence type="ECO:0000256" key="4">
    <source>
        <dbReference type="SAM" id="MobiDB-lite"/>
    </source>
</evidence>
<dbReference type="CDD" id="cd07377">
    <property type="entry name" value="WHTH_GntR"/>
    <property type="match status" value="1"/>
</dbReference>
<evidence type="ECO:0000313" key="7">
    <source>
        <dbReference type="Proteomes" id="UP000318405"/>
    </source>
</evidence>
<dbReference type="GO" id="GO:0045892">
    <property type="term" value="P:negative regulation of DNA-templated transcription"/>
    <property type="evidence" value="ECO:0007669"/>
    <property type="project" value="TreeGrafter"/>
</dbReference>
<reference evidence="6 7" key="1">
    <citation type="submission" date="2019-07" db="EMBL/GenBank/DDBJ databases">
        <title>Qingshengfaniella alkalisoli gen. nov., sp. nov., isolated from saline soil.</title>
        <authorList>
            <person name="Xu L."/>
            <person name="Huang X.-X."/>
            <person name="Sun J.-Q."/>
        </authorList>
    </citation>
    <scope>NUCLEOTIDE SEQUENCE [LARGE SCALE GENOMIC DNA]</scope>
    <source>
        <strain evidence="6 7">DSM 27279</strain>
    </source>
</reference>
<evidence type="ECO:0000259" key="5">
    <source>
        <dbReference type="PROSITE" id="PS50949"/>
    </source>
</evidence>
<protein>
    <submittedName>
        <fullName evidence="6">GntR family transcriptional regulator</fullName>
    </submittedName>
</protein>
<keyword evidence="2" id="KW-0238">DNA-binding</keyword>
<accession>A0A556A7P6</accession>
<dbReference type="Gene3D" id="1.10.10.10">
    <property type="entry name" value="Winged helix-like DNA-binding domain superfamily/Winged helix DNA-binding domain"/>
    <property type="match status" value="1"/>
</dbReference>
<dbReference type="SUPFAM" id="SSF64288">
    <property type="entry name" value="Chorismate lyase-like"/>
    <property type="match status" value="1"/>
</dbReference>
<organism evidence="6 7">
    <name type="scientific">Verticiella sediminum</name>
    <dbReference type="NCBI Taxonomy" id="1247510"/>
    <lineage>
        <taxon>Bacteria</taxon>
        <taxon>Pseudomonadati</taxon>
        <taxon>Pseudomonadota</taxon>
        <taxon>Betaproteobacteria</taxon>
        <taxon>Burkholderiales</taxon>
        <taxon>Alcaligenaceae</taxon>
        <taxon>Verticiella</taxon>
    </lineage>
</organism>
<comment type="caution">
    <text evidence="6">The sequence shown here is derived from an EMBL/GenBank/DDBJ whole genome shotgun (WGS) entry which is preliminary data.</text>
</comment>
<dbReference type="SUPFAM" id="SSF46785">
    <property type="entry name" value="Winged helix' DNA-binding domain"/>
    <property type="match status" value="1"/>
</dbReference>
<dbReference type="GO" id="GO:0003677">
    <property type="term" value="F:DNA binding"/>
    <property type="evidence" value="ECO:0007669"/>
    <property type="project" value="UniProtKB-KW"/>
</dbReference>
<dbReference type="AlphaFoldDB" id="A0A556A7P6"/>
<proteinExistence type="predicted"/>
<dbReference type="EMBL" id="VLTJ01000042">
    <property type="protein sequence ID" value="TSH88916.1"/>
    <property type="molecule type" value="Genomic_DNA"/>
</dbReference>
<dbReference type="InterPro" id="IPR028978">
    <property type="entry name" value="Chorismate_lyase_/UTRA_dom_sf"/>
</dbReference>
<dbReference type="RefSeq" id="WP_143951032.1">
    <property type="nucleotide sequence ID" value="NZ_BAABMB010000005.1"/>
</dbReference>